<protein>
    <submittedName>
        <fullName evidence="6">ABC transporter ATP-binding protein</fullName>
    </submittedName>
</protein>
<reference evidence="6 7" key="1">
    <citation type="submission" date="2020-08" db="EMBL/GenBank/DDBJ databases">
        <authorList>
            <person name="Mo P."/>
        </authorList>
    </citation>
    <scope>NUCLEOTIDE SEQUENCE [LARGE SCALE GENOMIC DNA]</scope>
    <source>
        <strain evidence="6 7">CGMCC 4.1532</strain>
    </source>
</reference>
<dbReference type="KEGG" id="ppel:H6H00_10875"/>
<proteinExistence type="predicted"/>
<evidence type="ECO:0000256" key="2">
    <source>
        <dbReference type="ARBA" id="ARBA00022741"/>
    </source>
</evidence>
<evidence type="ECO:0000256" key="1">
    <source>
        <dbReference type="ARBA" id="ARBA00022448"/>
    </source>
</evidence>
<dbReference type="SUPFAM" id="SSF52540">
    <property type="entry name" value="P-loop containing nucleoside triphosphate hydrolases"/>
    <property type="match status" value="1"/>
</dbReference>
<dbReference type="SMART" id="SM00382">
    <property type="entry name" value="AAA"/>
    <property type="match status" value="1"/>
</dbReference>
<keyword evidence="7" id="KW-1185">Reference proteome</keyword>
<dbReference type="InterPro" id="IPR027417">
    <property type="entry name" value="P-loop_NTPase"/>
</dbReference>
<dbReference type="InterPro" id="IPR015854">
    <property type="entry name" value="ABC_transpr_LolD-like"/>
</dbReference>
<dbReference type="GO" id="GO:0005524">
    <property type="term" value="F:ATP binding"/>
    <property type="evidence" value="ECO:0007669"/>
    <property type="project" value="UniProtKB-KW"/>
</dbReference>
<dbReference type="InterPro" id="IPR003593">
    <property type="entry name" value="AAA+_ATPase"/>
</dbReference>
<evidence type="ECO:0000313" key="7">
    <source>
        <dbReference type="Proteomes" id="UP000515728"/>
    </source>
</evidence>
<evidence type="ECO:0000259" key="5">
    <source>
        <dbReference type="PROSITE" id="PS50893"/>
    </source>
</evidence>
<dbReference type="InterPro" id="IPR003439">
    <property type="entry name" value="ABC_transporter-like_ATP-bd"/>
</dbReference>
<evidence type="ECO:0000313" key="6">
    <source>
        <dbReference type="EMBL" id="QNG54345.1"/>
    </source>
</evidence>
<sequence>MSVRRPRRVRPGGAHRPGHGPDLGGARHRGVDGGSAPAAGDGGTALARAPRERAVNAALRGVRLTHRFGAATVLHEVDIAVHPGETVAVTGPSGSGKSTLLHCLAGILRPAEGEVWLGPDRIDGWSESRRTALRGSRLGFVFQFGQLLPELPAVENVALPLMLGGMRRAEAVTRAASWFGPLGLDGLEQRRPGGLSGGQEQRVAIARALVTSPEVVFADEPTGALDTATGERTMALLRDLVARTGTALVVVTHDAEVAARCHRTVVLRDGRAHPPVGRLVDGGVR</sequence>
<dbReference type="Gene3D" id="3.40.50.300">
    <property type="entry name" value="P-loop containing nucleotide triphosphate hydrolases"/>
    <property type="match status" value="1"/>
</dbReference>
<dbReference type="PANTHER" id="PTHR24220">
    <property type="entry name" value="IMPORT ATP-BINDING PROTEIN"/>
    <property type="match status" value="1"/>
</dbReference>
<dbReference type="GO" id="GO:0022857">
    <property type="term" value="F:transmembrane transporter activity"/>
    <property type="evidence" value="ECO:0007669"/>
    <property type="project" value="TreeGrafter"/>
</dbReference>
<evidence type="ECO:0000256" key="4">
    <source>
        <dbReference type="SAM" id="MobiDB-lite"/>
    </source>
</evidence>
<feature type="compositionally biased region" description="Basic residues" evidence="4">
    <location>
        <begin position="1"/>
        <end position="10"/>
    </location>
</feature>
<evidence type="ECO:0000256" key="3">
    <source>
        <dbReference type="ARBA" id="ARBA00022840"/>
    </source>
</evidence>
<gene>
    <name evidence="6" type="ORF">H6H00_10875</name>
</gene>
<dbReference type="InterPro" id="IPR017911">
    <property type="entry name" value="MacB-like_ATP-bd"/>
</dbReference>
<keyword evidence="2" id="KW-0547">Nucleotide-binding</keyword>
<dbReference type="EMBL" id="CP060131">
    <property type="protein sequence ID" value="QNG54345.1"/>
    <property type="molecule type" value="Genomic_DNA"/>
</dbReference>
<dbReference type="GO" id="GO:0016887">
    <property type="term" value="F:ATP hydrolysis activity"/>
    <property type="evidence" value="ECO:0007669"/>
    <property type="project" value="InterPro"/>
</dbReference>
<dbReference type="PROSITE" id="PS50893">
    <property type="entry name" value="ABC_TRANSPORTER_2"/>
    <property type="match status" value="1"/>
</dbReference>
<dbReference type="AlphaFoldDB" id="A0A7G7MNI4"/>
<feature type="domain" description="ABC transporter" evidence="5">
    <location>
        <begin position="59"/>
        <end position="284"/>
    </location>
</feature>
<dbReference type="Proteomes" id="UP000515728">
    <property type="component" value="Chromosome"/>
</dbReference>
<dbReference type="Pfam" id="PF00005">
    <property type="entry name" value="ABC_tran"/>
    <property type="match status" value="1"/>
</dbReference>
<dbReference type="GO" id="GO:0005886">
    <property type="term" value="C:plasma membrane"/>
    <property type="evidence" value="ECO:0007669"/>
    <property type="project" value="TreeGrafter"/>
</dbReference>
<accession>A0A7G7MNI4</accession>
<keyword evidence="3 6" id="KW-0067">ATP-binding</keyword>
<feature type="region of interest" description="Disordered" evidence="4">
    <location>
        <begin position="1"/>
        <end position="47"/>
    </location>
</feature>
<dbReference type="CDD" id="cd03255">
    <property type="entry name" value="ABC_MJ0796_LolCDE_FtsE"/>
    <property type="match status" value="1"/>
</dbReference>
<name>A0A7G7MNI4_9PSEU</name>
<keyword evidence="1" id="KW-0813">Transport</keyword>
<dbReference type="PANTHER" id="PTHR24220:SF685">
    <property type="entry name" value="ABC TRANSPORTER RELATED"/>
    <property type="match status" value="1"/>
</dbReference>
<organism evidence="6 7">
    <name type="scientific">Pseudonocardia petroleophila</name>
    <dbReference type="NCBI Taxonomy" id="37331"/>
    <lineage>
        <taxon>Bacteria</taxon>
        <taxon>Bacillati</taxon>
        <taxon>Actinomycetota</taxon>
        <taxon>Actinomycetes</taxon>
        <taxon>Pseudonocardiales</taxon>
        <taxon>Pseudonocardiaceae</taxon>
        <taxon>Pseudonocardia</taxon>
    </lineage>
</organism>